<dbReference type="GO" id="GO:0003700">
    <property type="term" value="F:DNA-binding transcription factor activity"/>
    <property type="evidence" value="ECO:0007669"/>
    <property type="project" value="InterPro"/>
</dbReference>
<protein>
    <submittedName>
        <fullName evidence="5">AraC family transcriptional regulator</fullName>
    </submittedName>
</protein>
<dbReference type="Proteomes" id="UP000284772">
    <property type="component" value="Unassembled WGS sequence"/>
</dbReference>
<accession>A0AAQ0LM45</accession>
<keyword evidence="3" id="KW-0804">Transcription</keyword>
<evidence type="ECO:0000313" key="6">
    <source>
        <dbReference type="Proteomes" id="UP000284772"/>
    </source>
</evidence>
<evidence type="ECO:0000313" key="5">
    <source>
        <dbReference type="EMBL" id="RGT50926.1"/>
    </source>
</evidence>
<sequence length="270" mass="31422">MYKEYLPCDILSPYIDKYWEYKGQPEYGTKISIPPYGCTDFVLTLGEAVNDINNNLKMQPFHSYFVGPMNTYTELVTVANSVHVFGIRFLPCGLYRFMGLPLNELVNHRCSASDLTNIFSNSFIERLCSQRDPKRLTEIIDELLIHHLSKHNPKIDRKILFAVDKINRERGMLSIHSLMTDICLCQRHFERKFKIYTGYSPKEYSRIVKFWNAIDLLRNTSYDNLLSTAVLAGYYDVPHLSREVKRLSGNSPSSFLMLPSKIDTRIYFES</sequence>
<name>A0AAQ0LM45_9BACE</name>
<dbReference type="InterPro" id="IPR018060">
    <property type="entry name" value="HTH_AraC"/>
</dbReference>
<feature type="domain" description="HTH araC/xylS-type" evidence="4">
    <location>
        <begin position="156"/>
        <end position="258"/>
    </location>
</feature>
<comment type="caution">
    <text evidence="5">The sequence shown here is derived from an EMBL/GenBank/DDBJ whole genome shotgun (WGS) entry which is preliminary data.</text>
</comment>
<dbReference type="RefSeq" id="WP_118448485.1">
    <property type="nucleotide sequence ID" value="NZ_QRWT01000013.1"/>
</dbReference>
<dbReference type="GO" id="GO:0043565">
    <property type="term" value="F:sequence-specific DNA binding"/>
    <property type="evidence" value="ECO:0007669"/>
    <property type="project" value="InterPro"/>
</dbReference>
<dbReference type="AlphaFoldDB" id="A0AAQ0LM45"/>
<evidence type="ECO:0000259" key="4">
    <source>
        <dbReference type="PROSITE" id="PS01124"/>
    </source>
</evidence>
<evidence type="ECO:0000256" key="1">
    <source>
        <dbReference type="ARBA" id="ARBA00023015"/>
    </source>
</evidence>
<reference evidence="5 6" key="1">
    <citation type="submission" date="2018-08" db="EMBL/GenBank/DDBJ databases">
        <title>A genome reference for cultivated species of the human gut microbiota.</title>
        <authorList>
            <person name="Zou Y."/>
            <person name="Xue W."/>
            <person name="Luo G."/>
        </authorList>
    </citation>
    <scope>NUCLEOTIDE SEQUENCE [LARGE SCALE GENOMIC DNA]</scope>
    <source>
        <strain evidence="5 6">AF19-10AC</strain>
    </source>
</reference>
<dbReference type="InterPro" id="IPR046532">
    <property type="entry name" value="DUF6597"/>
</dbReference>
<dbReference type="SMART" id="SM00342">
    <property type="entry name" value="HTH_ARAC"/>
    <property type="match status" value="1"/>
</dbReference>
<proteinExistence type="predicted"/>
<evidence type="ECO:0000256" key="3">
    <source>
        <dbReference type="ARBA" id="ARBA00023163"/>
    </source>
</evidence>
<gene>
    <name evidence="5" type="ORF">DWX27_13270</name>
</gene>
<keyword evidence="2" id="KW-0238">DNA-binding</keyword>
<organism evidence="5 6">
    <name type="scientific">Bacteroides intestinalis</name>
    <dbReference type="NCBI Taxonomy" id="329854"/>
    <lineage>
        <taxon>Bacteria</taxon>
        <taxon>Pseudomonadati</taxon>
        <taxon>Bacteroidota</taxon>
        <taxon>Bacteroidia</taxon>
        <taxon>Bacteroidales</taxon>
        <taxon>Bacteroidaceae</taxon>
        <taxon>Bacteroides</taxon>
    </lineage>
</organism>
<dbReference type="EMBL" id="QRWT01000013">
    <property type="protein sequence ID" value="RGT50926.1"/>
    <property type="molecule type" value="Genomic_DNA"/>
</dbReference>
<dbReference type="PANTHER" id="PTHR46796">
    <property type="entry name" value="HTH-TYPE TRANSCRIPTIONAL ACTIVATOR RHAS-RELATED"/>
    <property type="match status" value="1"/>
</dbReference>
<dbReference type="PROSITE" id="PS01124">
    <property type="entry name" value="HTH_ARAC_FAMILY_2"/>
    <property type="match status" value="1"/>
</dbReference>
<dbReference type="InterPro" id="IPR050204">
    <property type="entry name" value="AraC_XylS_family_regulators"/>
</dbReference>
<dbReference type="Pfam" id="PF12833">
    <property type="entry name" value="HTH_18"/>
    <property type="match status" value="1"/>
</dbReference>
<dbReference type="Pfam" id="PF20240">
    <property type="entry name" value="DUF6597"/>
    <property type="match status" value="1"/>
</dbReference>
<dbReference type="PANTHER" id="PTHR46796:SF13">
    <property type="entry name" value="HTH-TYPE TRANSCRIPTIONAL ACTIVATOR RHAS"/>
    <property type="match status" value="1"/>
</dbReference>
<dbReference type="Gene3D" id="1.10.10.60">
    <property type="entry name" value="Homeodomain-like"/>
    <property type="match status" value="1"/>
</dbReference>
<keyword evidence="1" id="KW-0805">Transcription regulation</keyword>
<evidence type="ECO:0000256" key="2">
    <source>
        <dbReference type="ARBA" id="ARBA00023125"/>
    </source>
</evidence>